<organism evidence="4 5">
    <name type="scientific">Pseudonocardia oceani</name>
    <dbReference type="NCBI Taxonomy" id="2792013"/>
    <lineage>
        <taxon>Bacteria</taxon>
        <taxon>Bacillati</taxon>
        <taxon>Actinomycetota</taxon>
        <taxon>Actinomycetes</taxon>
        <taxon>Pseudonocardiales</taxon>
        <taxon>Pseudonocardiaceae</taxon>
        <taxon>Pseudonocardia</taxon>
    </lineage>
</organism>
<evidence type="ECO:0000256" key="2">
    <source>
        <dbReference type="ARBA" id="ARBA00023315"/>
    </source>
</evidence>
<evidence type="ECO:0000256" key="1">
    <source>
        <dbReference type="ARBA" id="ARBA00022679"/>
    </source>
</evidence>
<protein>
    <submittedName>
        <fullName evidence="4">GNAT family N-acetyltransferase</fullName>
    </submittedName>
</protein>
<accession>A0ABS6UC57</accession>
<dbReference type="PANTHER" id="PTHR43877:SF1">
    <property type="entry name" value="ACETYLTRANSFERASE"/>
    <property type="match status" value="1"/>
</dbReference>
<evidence type="ECO:0000313" key="5">
    <source>
        <dbReference type="Proteomes" id="UP000694300"/>
    </source>
</evidence>
<dbReference type="PROSITE" id="PS51186">
    <property type="entry name" value="GNAT"/>
    <property type="match status" value="1"/>
</dbReference>
<dbReference type="Proteomes" id="UP000694300">
    <property type="component" value="Unassembled WGS sequence"/>
</dbReference>
<keyword evidence="2" id="KW-0012">Acyltransferase</keyword>
<feature type="domain" description="N-acetyltransferase" evidence="3">
    <location>
        <begin position="21"/>
        <end position="185"/>
    </location>
</feature>
<sequence length="193" mass="20907">MTTDDRDVTAPQRLAVAADAPRINALMRASVLALFPRYYSAEQTASATVHVARLDPELVDDGTYLVHEVAGEIVACGGWSRRAKVYAGPGPSTDDSRLLDPAREPARVRAMFVRHDWTRRGLGRAILAASEQAARRAGFRDLTLVATLPGVPLYTAYGFREVRPVRFSMPGGEELACVEMGKPVSGVEPIGMV</sequence>
<dbReference type="CDD" id="cd04301">
    <property type="entry name" value="NAT_SF"/>
    <property type="match status" value="1"/>
</dbReference>
<keyword evidence="5" id="KW-1185">Reference proteome</keyword>
<comment type="caution">
    <text evidence="4">The sequence shown here is derived from an EMBL/GenBank/DDBJ whole genome shotgun (WGS) entry which is preliminary data.</text>
</comment>
<dbReference type="InterPro" id="IPR000182">
    <property type="entry name" value="GNAT_dom"/>
</dbReference>
<proteinExistence type="predicted"/>
<dbReference type="EMBL" id="JADQDF010000001">
    <property type="protein sequence ID" value="MBW0129568.1"/>
    <property type="molecule type" value="Genomic_DNA"/>
</dbReference>
<keyword evidence="1" id="KW-0808">Transferase</keyword>
<dbReference type="Pfam" id="PF13508">
    <property type="entry name" value="Acetyltransf_7"/>
    <property type="match status" value="1"/>
</dbReference>
<dbReference type="RefSeq" id="WP_218592001.1">
    <property type="nucleotide sequence ID" value="NZ_JADQDE010000169.1"/>
</dbReference>
<evidence type="ECO:0000313" key="4">
    <source>
        <dbReference type="EMBL" id="MBW0129568.1"/>
    </source>
</evidence>
<dbReference type="InterPro" id="IPR050832">
    <property type="entry name" value="Bact_Acetyltransf"/>
</dbReference>
<dbReference type="PANTHER" id="PTHR43877">
    <property type="entry name" value="AMINOALKYLPHOSPHONATE N-ACETYLTRANSFERASE-RELATED-RELATED"/>
    <property type="match status" value="1"/>
</dbReference>
<name>A0ABS6UC57_9PSEU</name>
<evidence type="ECO:0000259" key="3">
    <source>
        <dbReference type="PROSITE" id="PS51186"/>
    </source>
</evidence>
<gene>
    <name evidence="4" type="ORF">I4I82_18060</name>
</gene>
<reference evidence="4 5" key="1">
    <citation type="submission" date="2020-11" db="EMBL/GenBank/DDBJ databases">
        <title>Pseudonocardia abyssalis sp. nov. and Pseudonocardia oceani sp. nov., description and phylogenomic analysis of two novel actinomycetes isolated from the deep Southern Ocean.</title>
        <authorList>
            <person name="Parra J."/>
        </authorList>
    </citation>
    <scope>NUCLEOTIDE SEQUENCE [LARGE SCALE GENOMIC DNA]</scope>
    <source>
        <strain evidence="5">KRD185</strain>
    </source>
</reference>